<gene>
    <name evidence="9" type="primary">FPR4_2</name>
    <name evidence="9" type="ORF">HK100_007320</name>
</gene>
<evidence type="ECO:0000256" key="4">
    <source>
        <dbReference type="ARBA" id="ARBA00023110"/>
    </source>
</evidence>
<feature type="compositionally biased region" description="Basic and acidic residues" evidence="7">
    <location>
        <begin position="98"/>
        <end position="172"/>
    </location>
</feature>
<evidence type="ECO:0000256" key="1">
    <source>
        <dbReference type="ARBA" id="ARBA00000971"/>
    </source>
</evidence>
<comment type="similarity">
    <text evidence="2">Belongs to the FKBP-type PPIase family. FKBP3/4 subfamily.</text>
</comment>
<evidence type="ECO:0000259" key="8">
    <source>
        <dbReference type="PROSITE" id="PS50059"/>
    </source>
</evidence>
<reference evidence="9" key="1">
    <citation type="submission" date="2020-05" db="EMBL/GenBank/DDBJ databases">
        <title>Phylogenomic resolution of chytrid fungi.</title>
        <authorList>
            <person name="Stajich J.E."/>
            <person name="Amses K."/>
            <person name="Simmons R."/>
            <person name="Seto K."/>
            <person name="Myers J."/>
            <person name="Bonds A."/>
            <person name="Quandt C.A."/>
            <person name="Barry K."/>
            <person name="Liu P."/>
            <person name="Grigoriev I."/>
            <person name="Longcore J.E."/>
            <person name="James T.Y."/>
        </authorList>
    </citation>
    <scope>NUCLEOTIDE SEQUENCE</scope>
    <source>
        <strain evidence="9">JEL0513</strain>
    </source>
</reference>
<evidence type="ECO:0000256" key="2">
    <source>
        <dbReference type="ARBA" id="ARBA00007838"/>
    </source>
</evidence>
<dbReference type="EC" id="5.2.1.8" evidence="3 6"/>
<dbReference type="GO" id="GO:0003755">
    <property type="term" value="F:peptidyl-prolyl cis-trans isomerase activity"/>
    <property type="evidence" value="ECO:0007669"/>
    <property type="project" value="UniProtKB-KW"/>
</dbReference>
<dbReference type="EMBL" id="JADGJH010000344">
    <property type="protein sequence ID" value="KAJ3130866.1"/>
    <property type="molecule type" value="Genomic_DNA"/>
</dbReference>
<accession>A0AAD5XEX9</accession>
<dbReference type="Gene3D" id="3.10.50.40">
    <property type="match status" value="1"/>
</dbReference>
<dbReference type="PANTHER" id="PTHR43811">
    <property type="entry name" value="FKBP-TYPE PEPTIDYL-PROLYL CIS-TRANS ISOMERASE FKPA"/>
    <property type="match status" value="1"/>
</dbReference>
<proteinExistence type="inferred from homology"/>
<dbReference type="InterPro" id="IPR001179">
    <property type="entry name" value="PPIase_FKBP_dom"/>
</dbReference>
<dbReference type="PANTHER" id="PTHR43811:SF19">
    <property type="entry name" value="39 KDA FK506-BINDING NUCLEAR PROTEIN"/>
    <property type="match status" value="1"/>
</dbReference>
<comment type="catalytic activity">
    <reaction evidence="1 6">
        <text>[protein]-peptidylproline (omega=180) = [protein]-peptidylproline (omega=0)</text>
        <dbReference type="Rhea" id="RHEA:16237"/>
        <dbReference type="Rhea" id="RHEA-COMP:10747"/>
        <dbReference type="Rhea" id="RHEA-COMP:10748"/>
        <dbReference type="ChEBI" id="CHEBI:83833"/>
        <dbReference type="ChEBI" id="CHEBI:83834"/>
        <dbReference type="EC" id="5.2.1.8"/>
    </reaction>
</comment>
<dbReference type="GO" id="GO:0000785">
    <property type="term" value="C:chromatin"/>
    <property type="evidence" value="ECO:0007669"/>
    <property type="project" value="TreeGrafter"/>
</dbReference>
<evidence type="ECO:0000256" key="3">
    <source>
        <dbReference type="ARBA" id="ARBA00013194"/>
    </source>
</evidence>
<dbReference type="AlphaFoldDB" id="A0AAD5XEX9"/>
<evidence type="ECO:0000256" key="6">
    <source>
        <dbReference type="PROSITE-ProRule" id="PRU00277"/>
    </source>
</evidence>
<comment type="caution">
    <text evidence="9">The sequence shown here is derived from an EMBL/GenBank/DDBJ whole genome shotgun (WGS) entry which is preliminary data.</text>
</comment>
<evidence type="ECO:0000256" key="7">
    <source>
        <dbReference type="SAM" id="MobiDB-lite"/>
    </source>
</evidence>
<name>A0AAD5XEX9_9FUNG</name>
<dbReference type="PIRSF" id="PIRSF001473">
    <property type="entry name" value="FK506-bp_FPR3"/>
    <property type="match status" value="1"/>
</dbReference>
<keyword evidence="5 6" id="KW-0413">Isomerase</keyword>
<dbReference type="PROSITE" id="PS50059">
    <property type="entry name" value="FKBP_PPIASE"/>
    <property type="match status" value="1"/>
</dbReference>
<dbReference type="Pfam" id="PF00254">
    <property type="entry name" value="FKBP_C"/>
    <property type="match status" value="1"/>
</dbReference>
<feature type="compositionally biased region" description="Basic and acidic residues" evidence="7">
    <location>
        <begin position="79"/>
        <end position="89"/>
    </location>
</feature>
<dbReference type="InterPro" id="IPR023566">
    <property type="entry name" value="PPIase_Fpr3/Fpr4-like"/>
</dbReference>
<protein>
    <recommendedName>
        <fullName evidence="3 6">peptidylprolyl isomerase</fullName>
        <ecNumber evidence="3 6">5.2.1.8</ecNumber>
    </recommendedName>
</protein>
<dbReference type="Proteomes" id="UP001211907">
    <property type="component" value="Unassembled WGS sequence"/>
</dbReference>
<dbReference type="FunFam" id="3.10.50.40:FF:000006">
    <property type="entry name" value="Peptidyl-prolyl cis-trans isomerase"/>
    <property type="match status" value="1"/>
</dbReference>
<keyword evidence="10" id="KW-1185">Reference proteome</keyword>
<sequence>DDEIGHSDDEDDDDDDDEDDDDDDDDDAGQDIFFDDKGNPVDAEGNLIDISTLVGSDSDEDDDEDGEDDENEDDEEEAAALREFIEAEKNKRKAAVAEPKKAPKKAKIEEHSDDHKEEEKPKKVQDKKEKNKREEKKEAETKKVVKKADETKKDNKDKKKDDKQDKESEPKSKITTHKNGLIVEDVAEGKGPIAKAGNKVGVRYVGKLTNGKVFDSNTSGKAFEFKLGKGDVIKGWDIGVNGMRVGGARKLTIPPALAYGSQGAPPDIPKNATLQFEVKLLTIK</sequence>
<feature type="region of interest" description="Disordered" evidence="7">
    <location>
        <begin position="1"/>
        <end position="180"/>
    </location>
</feature>
<keyword evidence="4 6" id="KW-0697">Rotamase</keyword>
<dbReference type="SUPFAM" id="SSF54534">
    <property type="entry name" value="FKBP-like"/>
    <property type="match status" value="1"/>
</dbReference>
<feature type="compositionally biased region" description="Acidic residues" evidence="7">
    <location>
        <begin position="8"/>
        <end position="29"/>
    </location>
</feature>
<evidence type="ECO:0000256" key="5">
    <source>
        <dbReference type="ARBA" id="ARBA00023235"/>
    </source>
</evidence>
<evidence type="ECO:0000313" key="9">
    <source>
        <dbReference type="EMBL" id="KAJ3130866.1"/>
    </source>
</evidence>
<evidence type="ECO:0000313" key="10">
    <source>
        <dbReference type="Proteomes" id="UP001211907"/>
    </source>
</evidence>
<feature type="domain" description="PPIase FKBP-type" evidence="8">
    <location>
        <begin position="197"/>
        <end position="284"/>
    </location>
</feature>
<dbReference type="GO" id="GO:0005730">
    <property type="term" value="C:nucleolus"/>
    <property type="evidence" value="ECO:0007669"/>
    <property type="project" value="TreeGrafter"/>
</dbReference>
<organism evidence="9 10">
    <name type="scientific">Physocladia obscura</name>
    <dbReference type="NCBI Taxonomy" id="109957"/>
    <lineage>
        <taxon>Eukaryota</taxon>
        <taxon>Fungi</taxon>
        <taxon>Fungi incertae sedis</taxon>
        <taxon>Chytridiomycota</taxon>
        <taxon>Chytridiomycota incertae sedis</taxon>
        <taxon>Chytridiomycetes</taxon>
        <taxon>Chytridiales</taxon>
        <taxon>Chytriomycetaceae</taxon>
        <taxon>Physocladia</taxon>
    </lineage>
</organism>
<feature type="compositionally biased region" description="Acidic residues" evidence="7">
    <location>
        <begin position="57"/>
        <end position="78"/>
    </location>
</feature>
<feature type="non-terminal residue" evidence="9">
    <location>
        <position position="284"/>
    </location>
</feature>
<dbReference type="InterPro" id="IPR046357">
    <property type="entry name" value="PPIase_dom_sf"/>
</dbReference>